<dbReference type="eggNOG" id="ENOG502S63N">
    <property type="taxonomic scope" value="Eukaryota"/>
</dbReference>
<dbReference type="AlphaFoldDB" id="A0A0L0S8L2"/>
<dbReference type="SUPFAM" id="SSF53335">
    <property type="entry name" value="S-adenosyl-L-methionine-dependent methyltransferases"/>
    <property type="match status" value="1"/>
</dbReference>
<dbReference type="STRING" id="578462.A0A0L0S8L2"/>
<dbReference type="OrthoDB" id="407325at2759"/>
<dbReference type="PANTHER" id="PTHR14614">
    <property type="entry name" value="HEPATOCELLULAR CARCINOMA-ASSOCIATED ANTIGEN"/>
    <property type="match status" value="1"/>
</dbReference>
<feature type="compositionally biased region" description="Polar residues" evidence="1">
    <location>
        <begin position="19"/>
        <end position="32"/>
    </location>
</feature>
<reference evidence="2 3" key="1">
    <citation type="submission" date="2009-11" db="EMBL/GenBank/DDBJ databases">
        <title>Annotation of Allomyces macrogynus ATCC 38327.</title>
        <authorList>
            <consortium name="The Broad Institute Genome Sequencing Platform"/>
            <person name="Russ C."/>
            <person name="Cuomo C."/>
            <person name="Burger G."/>
            <person name="Gray M.W."/>
            <person name="Holland P.W.H."/>
            <person name="King N."/>
            <person name="Lang F.B.F."/>
            <person name="Roger A.J."/>
            <person name="Ruiz-Trillo I."/>
            <person name="Young S.K."/>
            <person name="Zeng Q."/>
            <person name="Gargeya S."/>
            <person name="Fitzgerald M."/>
            <person name="Haas B."/>
            <person name="Abouelleil A."/>
            <person name="Alvarado L."/>
            <person name="Arachchi H.M."/>
            <person name="Berlin A."/>
            <person name="Chapman S.B."/>
            <person name="Gearin G."/>
            <person name="Goldberg J."/>
            <person name="Griggs A."/>
            <person name="Gujja S."/>
            <person name="Hansen M."/>
            <person name="Heiman D."/>
            <person name="Howarth C."/>
            <person name="Larimer J."/>
            <person name="Lui A."/>
            <person name="MacDonald P.J.P."/>
            <person name="McCowen C."/>
            <person name="Montmayeur A."/>
            <person name="Murphy C."/>
            <person name="Neiman D."/>
            <person name="Pearson M."/>
            <person name="Priest M."/>
            <person name="Roberts A."/>
            <person name="Saif S."/>
            <person name="Shea T."/>
            <person name="Sisk P."/>
            <person name="Stolte C."/>
            <person name="Sykes S."/>
            <person name="Wortman J."/>
            <person name="Nusbaum C."/>
            <person name="Birren B."/>
        </authorList>
    </citation>
    <scope>NUCLEOTIDE SEQUENCE [LARGE SCALE GENOMIC DNA]</scope>
    <source>
        <strain evidence="2 3">ATCC 38327</strain>
    </source>
</reference>
<dbReference type="EMBL" id="GG745333">
    <property type="protein sequence ID" value="KNE58817.1"/>
    <property type="molecule type" value="Genomic_DNA"/>
</dbReference>
<dbReference type="VEuPathDB" id="FungiDB:AMAG_04363"/>
<dbReference type="Gene3D" id="3.40.50.150">
    <property type="entry name" value="Vaccinia Virus protein VP39"/>
    <property type="match status" value="1"/>
</dbReference>
<dbReference type="PANTHER" id="PTHR14614:SF157">
    <property type="entry name" value="METHYLTRANSFERASE TYPE 12 DOMAIN-CONTAINING PROTEIN"/>
    <property type="match status" value="1"/>
</dbReference>
<accession>A0A0L0S8L2</accession>
<dbReference type="InterPro" id="IPR019410">
    <property type="entry name" value="Methyltransf_16"/>
</dbReference>
<evidence type="ECO:0000313" key="2">
    <source>
        <dbReference type="EMBL" id="KNE58817.1"/>
    </source>
</evidence>
<proteinExistence type="predicted"/>
<evidence type="ECO:0000256" key="1">
    <source>
        <dbReference type="SAM" id="MobiDB-lite"/>
    </source>
</evidence>
<name>A0A0L0S8L2_ALLM3</name>
<organism evidence="2 3">
    <name type="scientific">Allomyces macrogynus (strain ATCC 38327)</name>
    <name type="common">Allomyces javanicus var. macrogynus</name>
    <dbReference type="NCBI Taxonomy" id="578462"/>
    <lineage>
        <taxon>Eukaryota</taxon>
        <taxon>Fungi</taxon>
        <taxon>Fungi incertae sedis</taxon>
        <taxon>Blastocladiomycota</taxon>
        <taxon>Blastocladiomycetes</taxon>
        <taxon>Blastocladiales</taxon>
        <taxon>Blastocladiaceae</taxon>
        <taxon>Allomyces</taxon>
    </lineage>
</organism>
<feature type="region of interest" description="Disordered" evidence="1">
    <location>
        <begin position="1"/>
        <end position="45"/>
    </location>
</feature>
<protein>
    <submittedName>
        <fullName evidence="2">Uncharacterized protein</fullName>
    </submittedName>
</protein>
<reference evidence="3" key="2">
    <citation type="submission" date="2009-11" db="EMBL/GenBank/DDBJ databases">
        <title>The Genome Sequence of Allomyces macrogynus strain ATCC 38327.</title>
        <authorList>
            <consortium name="The Broad Institute Genome Sequencing Platform"/>
            <person name="Russ C."/>
            <person name="Cuomo C."/>
            <person name="Shea T."/>
            <person name="Young S.K."/>
            <person name="Zeng Q."/>
            <person name="Koehrsen M."/>
            <person name="Haas B."/>
            <person name="Borodovsky M."/>
            <person name="Guigo R."/>
            <person name="Alvarado L."/>
            <person name="Berlin A."/>
            <person name="Borenstein D."/>
            <person name="Chen Z."/>
            <person name="Engels R."/>
            <person name="Freedman E."/>
            <person name="Gellesch M."/>
            <person name="Goldberg J."/>
            <person name="Griggs A."/>
            <person name="Gujja S."/>
            <person name="Heiman D."/>
            <person name="Hepburn T."/>
            <person name="Howarth C."/>
            <person name="Jen D."/>
            <person name="Larson L."/>
            <person name="Lewis B."/>
            <person name="Mehta T."/>
            <person name="Park D."/>
            <person name="Pearson M."/>
            <person name="Roberts A."/>
            <person name="Saif S."/>
            <person name="Shenoy N."/>
            <person name="Sisk P."/>
            <person name="Stolte C."/>
            <person name="Sykes S."/>
            <person name="Walk T."/>
            <person name="White J."/>
            <person name="Yandava C."/>
            <person name="Burger G."/>
            <person name="Gray M.W."/>
            <person name="Holland P.W.H."/>
            <person name="King N."/>
            <person name="Lang F.B.F."/>
            <person name="Roger A.J."/>
            <person name="Ruiz-Trillo I."/>
            <person name="Lander E."/>
            <person name="Nusbaum C."/>
        </authorList>
    </citation>
    <scope>NUCLEOTIDE SEQUENCE [LARGE SCALE GENOMIC DNA]</scope>
    <source>
        <strain evidence="3">ATCC 38327</strain>
    </source>
</reference>
<dbReference type="Proteomes" id="UP000054350">
    <property type="component" value="Unassembled WGS sequence"/>
</dbReference>
<dbReference type="Pfam" id="PF10294">
    <property type="entry name" value="Methyltransf_16"/>
    <property type="match status" value="1"/>
</dbReference>
<dbReference type="InterPro" id="IPR029063">
    <property type="entry name" value="SAM-dependent_MTases_sf"/>
</dbReference>
<sequence length="340" mass="35828">MAGRTKQPRPARPAPATRNDVTATATALLSTEPSHDPKASSSSSANLHAYRVGSRTLTVAGIAEDSDDDTFDPCFFDEGYSLAAQTAYSVWEGGARLLDFIQRKGDTPGSAVAADLRALLGIDQSSGVPVVELGSGTGAAGLGLAMLGADVLVTDVPSIVDLLRDNIKRNVGVDAVEAKATSAWNGTVRLGSGTAAAQPLNWAIPVDQQLTHNDPRNARVLVATECTWLQSLIPMFTSTVAQLLAAPLPAGFALPEREWGVAALREIAHSQQRWLLWVYKERGTAASESFTTFDGVCRAFAGVGCMVHTLHAESSVEDPGKTIQFCAVTLAGKVSQIERS</sequence>
<keyword evidence="3" id="KW-1185">Reference proteome</keyword>
<evidence type="ECO:0000313" key="3">
    <source>
        <dbReference type="Proteomes" id="UP000054350"/>
    </source>
</evidence>
<gene>
    <name evidence="2" type="ORF">AMAG_04363</name>
</gene>